<dbReference type="PANTHER" id="PTHR30486">
    <property type="entry name" value="TWITCHING MOTILITY PROTEIN PILT"/>
    <property type="match status" value="1"/>
</dbReference>
<sequence length="349" mass="40306">MERSTKWELVPAHFGPLWSYIEDDEITDIDFNGTDLWITNTANERKKVEEHGVTKEFIEKFSHYIANNVSKPFNKVENLLEADTDTLRISIVHESSAISGRSVCIRKTLPTVRMTRESMITDGYCTKEILELLTNCVKARMNFVFCGEPGVGKTEGIKFFSQYIPANERVITIEDTPELHYREINTEKDCVELMVSEGFSYTKAIKTSLRQNPKWLMLSEARSVEVKYLLESLSTGIRGFTTIHTDDVRKIPDRILNMLASRTDADRMENDIFMFIDVGILIRKKQMEDGKIRRYIDQVCFFYRKDGCNITFPVVLNGELIEWCLPEPVLEKFERMGITPFSREGGSED</sequence>
<feature type="domain" description="Bacterial type II secretion system protein E" evidence="2">
    <location>
        <begin position="98"/>
        <end position="263"/>
    </location>
</feature>
<evidence type="ECO:0000313" key="3">
    <source>
        <dbReference type="EMBL" id="SHM29950.1"/>
    </source>
</evidence>
<name>A0A1M7HND8_9FIRM</name>
<dbReference type="PANTHER" id="PTHR30486:SF6">
    <property type="entry name" value="TYPE IV PILUS RETRACTATION ATPASE PILT"/>
    <property type="match status" value="1"/>
</dbReference>
<organism evidence="3 4">
    <name type="scientific">Anaerosporobacter mobilis DSM 15930</name>
    <dbReference type="NCBI Taxonomy" id="1120996"/>
    <lineage>
        <taxon>Bacteria</taxon>
        <taxon>Bacillati</taxon>
        <taxon>Bacillota</taxon>
        <taxon>Clostridia</taxon>
        <taxon>Lachnospirales</taxon>
        <taxon>Lachnospiraceae</taxon>
        <taxon>Anaerosporobacter</taxon>
    </lineage>
</organism>
<proteinExistence type="inferred from homology"/>
<dbReference type="OrthoDB" id="9810761at2"/>
<comment type="similarity">
    <text evidence="1">Belongs to the GSP E family.</text>
</comment>
<protein>
    <submittedName>
        <fullName evidence="3">Pilus assembly protein CpaF</fullName>
    </submittedName>
</protein>
<dbReference type="InterPro" id="IPR027417">
    <property type="entry name" value="P-loop_NTPase"/>
</dbReference>
<dbReference type="Gene3D" id="3.40.50.300">
    <property type="entry name" value="P-loop containing nucleotide triphosphate hydrolases"/>
    <property type="match status" value="1"/>
</dbReference>
<dbReference type="STRING" id="1120996.SAMN02746066_01471"/>
<dbReference type="AlphaFoldDB" id="A0A1M7HND8"/>
<dbReference type="EMBL" id="FRCP01000008">
    <property type="protein sequence ID" value="SHM29950.1"/>
    <property type="molecule type" value="Genomic_DNA"/>
</dbReference>
<gene>
    <name evidence="3" type="ORF">SAMN02746066_01471</name>
</gene>
<evidence type="ECO:0000313" key="4">
    <source>
        <dbReference type="Proteomes" id="UP000184038"/>
    </source>
</evidence>
<evidence type="ECO:0000256" key="1">
    <source>
        <dbReference type="ARBA" id="ARBA00006611"/>
    </source>
</evidence>
<dbReference type="Gene3D" id="3.30.450.90">
    <property type="match status" value="1"/>
</dbReference>
<evidence type="ECO:0000259" key="2">
    <source>
        <dbReference type="Pfam" id="PF00437"/>
    </source>
</evidence>
<dbReference type="InterPro" id="IPR001482">
    <property type="entry name" value="T2SS/T4SS_dom"/>
</dbReference>
<accession>A0A1M7HND8</accession>
<dbReference type="Pfam" id="PF00437">
    <property type="entry name" value="T2SSE"/>
    <property type="match status" value="1"/>
</dbReference>
<reference evidence="3 4" key="1">
    <citation type="submission" date="2016-11" db="EMBL/GenBank/DDBJ databases">
        <authorList>
            <person name="Jaros S."/>
            <person name="Januszkiewicz K."/>
            <person name="Wedrychowicz H."/>
        </authorList>
    </citation>
    <scope>NUCLEOTIDE SEQUENCE [LARGE SCALE GENOMIC DNA]</scope>
    <source>
        <strain evidence="3 4">DSM 15930</strain>
    </source>
</reference>
<dbReference type="InterPro" id="IPR050921">
    <property type="entry name" value="T4SS_GSP_E_ATPase"/>
</dbReference>
<dbReference type="SUPFAM" id="SSF52540">
    <property type="entry name" value="P-loop containing nucleoside triphosphate hydrolases"/>
    <property type="match status" value="1"/>
</dbReference>
<dbReference type="RefSeq" id="WP_073285335.1">
    <property type="nucleotide sequence ID" value="NZ_FRCP01000008.1"/>
</dbReference>
<dbReference type="Proteomes" id="UP000184038">
    <property type="component" value="Unassembled WGS sequence"/>
</dbReference>
<keyword evidence="4" id="KW-1185">Reference proteome</keyword>
<dbReference type="GO" id="GO:0016887">
    <property type="term" value="F:ATP hydrolysis activity"/>
    <property type="evidence" value="ECO:0007669"/>
    <property type="project" value="InterPro"/>
</dbReference>